<dbReference type="Proteomes" id="UP000544090">
    <property type="component" value="Unassembled WGS sequence"/>
</dbReference>
<dbReference type="GO" id="GO:0003700">
    <property type="term" value="F:DNA-binding transcription factor activity"/>
    <property type="evidence" value="ECO:0007669"/>
    <property type="project" value="InterPro"/>
</dbReference>
<accession>A0A7X6HHK6</accession>
<dbReference type="PANTHER" id="PTHR38445">
    <property type="entry name" value="HTH-TYPE TRANSCRIPTIONAL REPRESSOR YTRA"/>
    <property type="match status" value="1"/>
</dbReference>
<evidence type="ECO:0000256" key="1">
    <source>
        <dbReference type="ARBA" id="ARBA00023015"/>
    </source>
</evidence>
<evidence type="ECO:0000256" key="3">
    <source>
        <dbReference type="ARBA" id="ARBA00023163"/>
    </source>
</evidence>
<dbReference type="EMBL" id="JAAZSQ010000016">
    <property type="protein sequence ID" value="NKX55847.1"/>
    <property type="molecule type" value="Genomic_DNA"/>
</dbReference>
<evidence type="ECO:0000313" key="5">
    <source>
        <dbReference type="EMBL" id="NKX55847.1"/>
    </source>
</evidence>
<dbReference type="RefSeq" id="WP_168487653.1">
    <property type="nucleotide sequence ID" value="NZ_JAAZSQ010000016.1"/>
</dbReference>
<dbReference type="GO" id="GO:0003677">
    <property type="term" value="F:DNA binding"/>
    <property type="evidence" value="ECO:0007669"/>
    <property type="project" value="UniProtKB-KW"/>
</dbReference>
<proteinExistence type="predicted"/>
<keyword evidence="1" id="KW-0805">Transcription regulation</keyword>
<comment type="caution">
    <text evidence="5">The sequence shown here is derived from an EMBL/GenBank/DDBJ whole genome shotgun (WGS) entry which is preliminary data.</text>
</comment>
<keyword evidence="3" id="KW-0804">Transcription</keyword>
<evidence type="ECO:0000313" key="6">
    <source>
        <dbReference type="Proteomes" id="UP000544090"/>
    </source>
</evidence>
<sequence>MEADQFDWRLNRDSAVALFEQLRLRIIEAADSGELPVGTKLPPVRKLAEHLGVVPNTVARAYRELETAGRVDTQGRAGTVVSAGAARSGQLLAAAAEDFARVVHAQGIETAAALAAVKAAVERLAAQ</sequence>
<dbReference type="CDD" id="cd07377">
    <property type="entry name" value="WHTH_GntR"/>
    <property type="match status" value="1"/>
</dbReference>
<dbReference type="PANTHER" id="PTHR38445:SF9">
    <property type="entry name" value="HTH-TYPE TRANSCRIPTIONAL REPRESSOR YTRA"/>
    <property type="match status" value="1"/>
</dbReference>
<dbReference type="InterPro" id="IPR036388">
    <property type="entry name" value="WH-like_DNA-bd_sf"/>
</dbReference>
<dbReference type="SMART" id="SM00345">
    <property type="entry name" value="HTH_GNTR"/>
    <property type="match status" value="1"/>
</dbReference>
<evidence type="ECO:0000256" key="2">
    <source>
        <dbReference type="ARBA" id="ARBA00023125"/>
    </source>
</evidence>
<dbReference type="AlphaFoldDB" id="A0A7X6HHK6"/>
<dbReference type="PROSITE" id="PS50949">
    <property type="entry name" value="HTH_GNTR"/>
    <property type="match status" value="1"/>
</dbReference>
<dbReference type="Gene3D" id="1.10.10.10">
    <property type="entry name" value="Winged helix-like DNA-binding domain superfamily/Winged helix DNA-binding domain"/>
    <property type="match status" value="1"/>
</dbReference>
<organism evidence="5 6">
    <name type="scientific">Arthrobacter mobilis</name>
    <dbReference type="NCBI Taxonomy" id="2724944"/>
    <lineage>
        <taxon>Bacteria</taxon>
        <taxon>Bacillati</taxon>
        <taxon>Actinomycetota</taxon>
        <taxon>Actinomycetes</taxon>
        <taxon>Micrococcales</taxon>
        <taxon>Micrococcaceae</taxon>
        <taxon>Arthrobacter</taxon>
    </lineage>
</organism>
<dbReference type="SUPFAM" id="SSF46785">
    <property type="entry name" value="Winged helix' DNA-binding domain"/>
    <property type="match status" value="1"/>
</dbReference>
<name>A0A7X6HHK6_9MICC</name>
<dbReference type="Pfam" id="PF00392">
    <property type="entry name" value="GntR"/>
    <property type="match status" value="1"/>
</dbReference>
<evidence type="ECO:0000259" key="4">
    <source>
        <dbReference type="PROSITE" id="PS50949"/>
    </source>
</evidence>
<keyword evidence="6" id="KW-1185">Reference proteome</keyword>
<protein>
    <submittedName>
        <fullName evidence="5">GntR family transcriptional regulator</fullName>
    </submittedName>
</protein>
<gene>
    <name evidence="5" type="ORF">HGG74_15130</name>
</gene>
<reference evidence="5 6" key="1">
    <citation type="submission" date="2020-04" db="EMBL/GenBank/DDBJ databases">
        <title>Arthrobacter sp. nov.</title>
        <authorList>
            <person name="Liu S."/>
        </authorList>
    </citation>
    <scope>NUCLEOTIDE SEQUENCE [LARGE SCALE GENOMIC DNA]</scope>
    <source>
        <strain evidence="5 6">E918</strain>
    </source>
</reference>
<feature type="domain" description="HTH gntR-type" evidence="4">
    <location>
        <begin position="16"/>
        <end position="84"/>
    </location>
</feature>
<keyword evidence="2" id="KW-0238">DNA-binding</keyword>
<dbReference type="InterPro" id="IPR036390">
    <property type="entry name" value="WH_DNA-bd_sf"/>
</dbReference>
<dbReference type="InterPro" id="IPR000524">
    <property type="entry name" value="Tscrpt_reg_HTH_GntR"/>
</dbReference>